<name>A0A2I0WV37_9ASPA</name>
<dbReference type="PANTHER" id="PTHR33116">
    <property type="entry name" value="REVERSE TRANSCRIPTASE ZINC-BINDING DOMAIN-CONTAINING PROTEIN-RELATED-RELATED"/>
    <property type="match status" value="1"/>
</dbReference>
<reference evidence="1 2" key="2">
    <citation type="journal article" date="2017" name="Nature">
        <title>The Apostasia genome and the evolution of orchids.</title>
        <authorList>
            <person name="Zhang G.Q."/>
            <person name="Liu K.W."/>
            <person name="Li Z."/>
            <person name="Lohaus R."/>
            <person name="Hsiao Y.Y."/>
            <person name="Niu S.C."/>
            <person name="Wang J.Y."/>
            <person name="Lin Y.C."/>
            <person name="Xu Q."/>
            <person name="Chen L.J."/>
            <person name="Yoshida K."/>
            <person name="Fujiwara S."/>
            <person name="Wang Z.W."/>
            <person name="Zhang Y.Q."/>
            <person name="Mitsuda N."/>
            <person name="Wang M."/>
            <person name="Liu G.H."/>
            <person name="Pecoraro L."/>
            <person name="Huang H.X."/>
            <person name="Xiao X.J."/>
            <person name="Lin M."/>
            <person name="Wu X.Y."/>
            <person name="Wu W.L."/>
            <person name="Chen Y.Y."/>
            <person name="Chang S.B."/>
            <person name="Sakamoto S."/>
            <person name="Ohme-Takagi M."/>
            <person name="Yagi M."/>
            <person name="Zeng S.J."/>
            <person name="Shen C.Y."/>
            <person name="Yeh C.M."/>
            <person name="Luo Y.B."/>
            <person name="Tsai W.C."/>
            <person name="Van de Peer Y."/>
            <person name="Liu Z.J."/>
        </authorList>
    </citation>
    <scope>NUCLEOTIDE SEQUENCE [LARGE SCALE GENOMIC DNA]</scope>
    <source>
        <tissue evidence="1">The whole plant</tissue>
    </source>
</reference>
<dbReference type="EMBL" id="KZ502442">
    <property type="protein sequence ID" value="PKU79528.1"/>
    <property type="molecule type" value="Genomic_DNA"/>
</dbReference>
<reference evidence="1 2" key="1">
    <citation type="journal article" date="2016" name="Sci. Rep.">
        <title>The Dendrobium catenatum Lindl. genome sequence provides insights into polysaccharide synthase, floral development and adaptive evolution.</title>
        <authorList>
            <person name="Zhang G.Q."/>
            <person name="Xu Q."/>
            <person name="Bian C."/>
            <person name="Tsai W.C."/>
            <person name="Yeh C.M."/>
            <person name="Liu K.W."/>
            <person name="Yoshida K."/>
            <person name="Zhang L.S."/>
            <person name="Chang S.B."/>
            <person name="Chen F."/>
            <person name="Shi Y."/>
            <person name="Su Y.Y."/>
            <person name="Zhang Y.Q."/>
            <person name="Chen L.J."/>
            <person name="Yin Y."/>
            <person name="Lin M."/>
            <person name="Huang H."/>
            <person name="Deng H."/>
            <person name="Wang Z.W."/>
            <person name="Zhu S.L."/>
            <person name="Zhao X."/>
            <person name="Deng C."/>
            <person name="Niu S.C."/>
            <person name="Huang J."/>
            <person name="Wang M."/>
            <person name="Liu G.H."/>
            <person name="Yang H.J."/>
            <person name="Xiao X.J."/>
            <person name="Hsiao Y.Y."/>
            <person name="Wu W.L."/>
            <person name="Chen Y.Y."/>
            <person name="Mitsuda N."/>
            <person name="Ohme-Takagi M."/>
            <person name="Luo Y.B."/>
            <person name="Van de Peer Y."/>
            <person name="Liu Z.J."/>
        </authorList>
    </citation>
    <scope>NUCLEOTIDE SEQUENCE [LARGE SCALE GENOMIC DNA]</scope>
    <source>
        <tissue evidence="1">The whole plant</tissue>
    </source>
</reference>
<sequence>MMSMLGVWGGKLISLARRISLVKSVLLSYPSFHSTNSLVPKQVLYEIDKLCRGFIWNKCDGNVGLHYFSWDLLCKPRRWGGLGISSCSIKDGPLRAKHAWRYIQGKESLLHEVLFPKYGSNLEMESGRKNGSVS</sequence>
<accession>A0A2I0WV37</accession>
<evidence type="ECO:0000313" key="2">
    <source>
        <dbReference type="Proteomes" id="UP000233837"/>
    </source>
</evidence>
<dbReference type="PANTHER" id="PTHR33116:SF78">
    <property type="entry name" value="OS12G0587133 PROTEIN"/>
    <property type="match status" value="1"/>
</dbReference>
<gene>
    <name evidence="1" type="ORF">MA16_Dca000874</name>
</gene>
<dbReference type="AlphaFoldDB" id="A0A2I0WV37"/>
<proteinExistence type="predicted"/>
<dbReference type="Proteomes" id="UP000233837">
    <property type="component" value="Unassembled WGS sequence"/>
</dbReference>
<keyword evidence="2" id="KW-1185">Reference proteome</keyword>
<evidence type="ECO:0000313" key="1">
    <source>
        <dbReference type="EMBL" id="PKU79528.1"/>
    </source>
</evidence>
<protein>
    <submittedName>
        <fullName evidence="1">Ribonuclease H protein</fullName>
    </submittedName>
</protein>
<organism evidence="1 2">
    <name type="scientific">Dendrobium catenatum</name>
    <dbReference type="NCBI Taxonomy" id="906689"/>
    <lineage>
        <taxon>Eukaryota</taxon>
        <taxon>Viridiplantae</taxon>
        <taxon>Streptophyta</taxon>
        <taxon>Embryophyta</taxon>
        <taxon>Tracheophyta</taxon>
        <taxon>Spermatophyta</taxon>
        <taxon>Magnoliopsida</taxon>
        <taxon>Liliopsida</taxon>
        <taxon>Asparagales</taxon>
        <taxon>Orchidaceae</taxon>
        <taxon>Epidendroideae</taxon>
        <taxon>Malaxideae</taxon>
        <taxon>Dendrobiinae</taxon>
        <taxon>Dendrobium</taxon>
    </lineage>
</organism>